<dbReference type="RefSeq" id="XP_002677511.1">
    <property type="nucleotide sequence ID" value="XM_002677465.1"/>
</dbReference>
<dbReference type="PANTHER" id="PTHR19211">
    <property type="entry name" value="ATP-BINDING TRANSPORT PROTEIN-RELATED"/>
    <property type="match status" value="1"/>
</dbReference>
<dbReference type="Pfam" id="PF00005">
    <property type="entry name" value="ABC_tran"/>
    <property type="match status" value="2"/>
</dbReference>
<dbReference type="OrthoDB" id="6500128at2759"/>
<dbReference type="GeneID" id="8850229"/>
<evidence type="ECO:0000313" key="7">
    <source>
        <dbReference type="Proteomes" id="UP000006671"/>
    </source>
</evidence>
<dbReference type="Gene3D" id="3.40.50.300">
    <property type="entry name" value="P-loop containing nucleotide triphosphate hydrolases"/>
    <property type="match status" value="2"/>
</dbReference>
<keyword evidence="2" id="KW-0547">Nucleotide-binding</keyword>
<dbReference type="EMBL" id="GG738866">
    <property type="protein sequence ID" value="EFC44767.1"/>
    <property type="molecule type" value="Genomic_DNA"/>
</dbReference>
<dbReference type="OMA" id="FKEYHRV"/>
<dbReference type="SMART" id="SM00382">
    <property type="entry name" value="AAA"/>
    <property type="match status" value="2"/>
</dbReference>
<keyword evidence="1" id="KW-0677">Repeat</keyword>
<keyword evidence="3" id="KW-0067">ATP-binding</keyword>
<dbReference type="FunFam" id="3.40.50.300:FF:000011">
    <property type="entry name" value="Putative ABC transporter ATP-binding component"/>
    <property type="match status" value="1"/>
</dbReference>
<evidence type="ECO:0000259" key="5">
    <source>
        <dbReference type="PROSITE" id="PS50893"/>
    </source>
</evidence>
<organism evidence="7">
    <name type="scientific">Naegleria gruberi</name>
    <name type="common">Amoeba</name>
    <dbReference type="NCBI Taxonomy" id="5762"/>
    <lineage>
        <taxon>Eukaryota</taxon>
        <taxon>Discoba</taxon>
        <taxon>Heterolobosea</taxon>
        <taxon>Tetramitia</taxon>
        <taxon>Eutetramitia</taxon>
        <taxon>Vahlkampfiidae</taxon>
        <taxon>Naegleria</taxon>
    </lineage>
</organism>
<feature type="domain" description="ABC transporter" evidence="5">
    <location>
        <begin position="341"/>
        <end position="545"/>
    </location>
</feature>
<gene>
    <name evidence="6" type="ORF">NAEGRDRAFT_79633</name>
</gene>
<dbReference type="InterPro" id="IPR003439">
    <property type="entry name" value="ABC_transporter-like_ATP-bd"/>
</dbReference>
<dbReference type="CDD" id="cd03221">
    <property type="entry name" value="ABCF_EF-3"/>
    <property type="match status" value="2"/>
</dbReference>
<evidence type="ECO:0000256" key="4">
    <source>
        <dbReference type="SAM" id="Coils"/>
    </source>
</evidence>
<name>D2VEB3_NAEGR</name>
<feature type="coiled-coil region" evidence="4">
    <location>
        <begin position="250"/>
        <end position="277"/>
    </location>
</feature>
<dbReference type="InterPro" id="IPR050611">
    <property type="entry name" value="ABCF"/>
</dbReference>
<dbReference type="KEGG" id="ngr:NAEGRDRAFT_79633"/>
<evidence type="ECO:0000313" key="6">
    <source>
        <dbReference type="EMBL" id="EFC44767.1"/>
    </source>
</evidence>
<evidence type="ECO:0000256" key="1">
    <source>
        <dbReference type="ARBA" id="ARBA00022737"/>
    </source>
</evidence>
<dbReference type="SUPFAM" id="SSF52540">
    <property type="entry name" value="P-loop containing nucleoside triphosphate hydrolases"/>
    <property type="match status" value="2"/>
</dbReference>
<keyword evidence="4" id="KW-0175">Coiled coil</keyword>
<dbReference type="eggNOG" id="KOG0927">
    <property type="taxonomic scope" value="Eukaryota"/>
</dbReference>
<dbReference type="GO" id="GO:0016887">
    <property type="term" value="F:ATP hydrolysis activity"/>
    <property type="evidence" value="ECO:0007669"/>
    <property type="project" value="InterPro"/>
</dbReference>
<protein>
    <submittedName>
        <fullName evidence="6">Predicted protein</fullName>
    </submittedName>
</protein>
<dbReference type="PANTHER" id="PTHR19211:SF14">
    <property type="entry name" value="ATP-BINDING CASSETTE SUB-FAMILY F MEMBER 1"/>
    <property type="match status" value="1"/>
</dbReference>
<feature type="domain" description="ABC transporter" evidence="5">
    <location>
        <begin position="8"/>
        <end position="244"/>
    </location>
</feature>
<dbReference type="InterPro" id="IPR003593">
    <property type="entry name" value="AAA+_ATPase"/>
</dbReference>
<dbReference type="InParanoid" id="D2VEB3"/>
<evidence type="ECO:0000256" key="2">
    <source>
        <dbReference type="ARBA" id="ARBA00022741"/>
    </source>
</evidence>
<dbReference type="PROSITE" id="PS50893">
    <property type="entry name" value="ABC_TRANSPORTER_2"/>
    <property type="match status" value="2"/>
</dbReference>
<dbReference type="GO" id="GO:0005524">
    <property type="term" value="F:ATP binding"/>
    <property type="evidence" value="ECO:0007669"/>
    <property type="project" value="UniProtKB-KW"/>
</dbReference>
<accession>D2VEB3</accession>
<dbReference type="Proteomes" id="UP000006671">
    <property type="component" value="Unassembled WGS sequence"/>
</dbReference>
<dbReference type="AlphaFoldDB" id="D2VEB3"/>
<dbReference type="VEuPathDB" id="AmoebaDB:NAEGRDRAFT_79633"/>
<dbReference type="InterPro" id="IPR027417">
    <property type="entry name" value="P-loop_NTPase"/>
</dbReference>
<reference evidence="6 7" key="1">
    <citation type="journal article" date="2010" name="Cell">
        <title>The genome of Naegleria gruberi illuminates early eukaryotic versatility.</title>
        <authorList>
            <person name="Fritz-Laylin L.K."/>
            <person name="Prochnik S.E."/>
            <person name="Ginger M.L."/>
            <person name="Dacks J.B."/>
            <person name="Carpenter M.L."/>
            <person name="Field M.C."/>
            <person name="Kuo A."/>
            <person name="Paredez A."/>
            <person name="Chapman J."/>
            <person name="Pham J."/>
            <person name="Shu S."/>
            <person name="Neupane R."/>
            <person name="Cipriano M."/>
            <person name="Mancuso J."/>
            <person name="Tu H."/>
            <person name="Salamov A."/>
            <person name="Lindquist E."/>
            <person name="Shapiro H."/>
            <person name="Lucas S."/>
            <person name="Grigoriev I.V."/>
            <person name="Cande W.Z."/>
            <person name="Fulton C."/>
            <person name="Rokhsar D.S."/>
            <person name="Dawson S.C."/>
        </authorList>
    </citation>
    <scope>NUCLEOTIDE SEQUENCE [LARGE SCALE GENOMIC DNA]</scope>
    <source>
        <strain evidence="6 7">NEG-M</strain>
    </source>
</reference>
<sequence length="545" mass="62282">MKPPSIGISITNLSLNFDKKIIFEDLDFSLSVGDKVTIVGDNGSGKTTFLRLLSGTVDYSYSGTVEIEGRIGYLPQHFEDIMSDEPTIVTILRYLNDANINQFLEQSNCEKLSSEWYQELNSLGGYEIFKHAHLIGLTNNLLEEPFNQLSGGEKTKTMLCALSIIETDILLLDEPTNHLDRKGIEWLEDFLKEYDGSVIMVTHDRSLINAVSNRISELSPHTKKFAHFRGGYDNYLMQEEKKRLRSIQEREHQDKELKALKQKATQLKSNMKEKKIRESWDRDKISHNNQEQRVQKGTSKAFNRFTRKQESITENMVEIIPERAKISFEFDDSNITTNLHILVSNLSKSFGDKLLFRDLSFTLVSGDRMIVQGPNGSGKTTLFRIIMDLIKPDEGTKQVSNSARIGYLDQEQESLPLDKTAVELLMEDPLINASKKQAINNLCNYGVYTWQDLNNTLRDLSIGCRRKVQLCQIVMRKCSILLLDEPTNHIDFPSLEVIEEALMNFPGVIIAATHDRYFIEKVGTEIINLTDYNGSKKEEEDNDIE</sequence>
<evidence type="ECO:0000256" key="3">
    <source>
        <dbReference type="ARBA" id="ARBA00022840"/>
    </source>
</evidence>
<keyword evidence="7" id="KW-1185">Reference proteome</keyword>
<dbReference type="STRING" id="5762.D2VEB3"/>
<proteinExistence type="predicted"/>